<sequence length="46" mass="5088">MFKVAPWTSQAGPSGLTFTPAEGLGEVRVRSRLQKKVRTKRARQGC</sequence>
<reference evidence="1 2" key="1">
    <citation type="journal article" name="Front. Microbiol.">
        <title>Sugar Metabolism of the First Thermophilic Planctomycete Thermogutta terrifontis: Comparative Genomic and Transcriptomic Approaches.</title>
        <authorList>
            <person name="Elcheninov A.G."/>
            <person name="Menzel P."/>
            <person name="Gudbergsdottir S.R."/>
            <person name="Slesarev A.I."/>
            <person name="Kadnikov V.V."/>
            <person name="Krogh A."/>
            <person name="Bonch-Osmolovskaya E.A."/>
            <person name="Peng X."/>
            <person name="Kublanov I.V."/>
        </authorList>
    </citation>
    <scope>NUCLEOTIDE SEQUENCE [LARGE SCALE GENOMIC DNA]</scope>
    <source>
        <strain evidence="1 2">R1</strain>
    </source>
</reference>
<accession>A0A286RJY0</accession>
<dbReference type="KEGG" id="ttf:THTE_3677"/>
<name>A0A286RJY0_9BACT</name>
<evidence type="ECO:0000313" key="2">
    <source>
        <dbReference type="Proteomes" id="UP000215086"/>
    </source>
</evidence>
<gene>
    <name evidence="1" type="ORF">THTE_3677</name>
</gene>
<dbReference type="AlphaFoldDB" id="A0A286RJY0"/>
<dbReference type="EMBL" id="CP018477">
    <property type="protein sequence ID" value="ASV76278.1"/>
    <property type="molecule type" value="Genomic_DNA"/>
</dbReference>
<proteinExistence type="predicted"/>
<evidence type="ECO:0000313" key="1">
    <source>
        <dbReference type="EMBL" id="ASV76278.1"/>
    </source>
</evidence>
<organism evidence="1 2">
    <name type="scientific">Thermogutta terrifontis</name>
    <dbReference type="NCBI Taxonomy" id="1331910"/>
    <lineage>
        <taxon>Bacteria</taxon>
        <taxon>Pseudomonadati</taxon>
        <taxon>Planctomycetota</taxon>
        <taxon>Planctomycetia</taxon>
        <taxon>Pirellulales</taxon>
        <taxon>Thermoguttaceae</taxon>
        <taxon>Thermogutta</taxon>
    </lineage>
</organism>
<keyword evidence="2" id="KW-1185">Reference proteome</keyword>
<dbReference type="Proteomes" id="UP000215086">
    <property type="component" value="Chromosome"/>
</dbReference>
<protein>
    <submittedName>
        <fullName evidence="1">Uncharacterized protein</fullName>
    </submittedName>
</protein>